<evidence type="ECO:0000313" key="1">
    <source>
        <dbReference type="EMBL" id="KAF9512572.1"/>
    </source>
</evidence>
<name>A0A9P6DSW2_9AGAM</name>
<comment type="caution">
    <text evidence="1">The sequence shown here is derived from an EMBL/GenBank/DDBJ whole genome shotgun (WGS) entry which is preliminary data.</text>
</comment>
<reference evidence="1" key="1">
    <citation type="journal article" date="2020" name="Nat. Commun.">
        <title>Large-scale genome sequencing of mycorrhizal fungi provides insights into the early evolution of symbiotic traits.</title>
        <authorList>
            <person name="Miyauchi S."/>
            <person name="Kiss E."/>
            <person name="Kuo A."/>
            <person name="Drula E."/>
            <person name="Kohler A."/>
            <person name="Sanchez-Garcia M."/>
            <person name="Morin E."/>
            <person name="Andreopoulos B."/>
            <person name="Barry K.W."/>
            <person name="Bonito G."/>
            <person name="Buee M."/>
            <person name="Carver A."/>
            <person name="Chen C."/>
            <person name="Cichocki N."/>
            <person name="Clum A."/>
            <person name="Culley D."/>
            <person name="Crous P.W."/>
            <person name="Fauchery L."/>
            <person name="Girlanda M."/>
            <person name="Hayes R.D."/>
            <person name="Keri Z."/>
            <person name="LaButti K."/>
            <person name="Lipzen A."/>
            <person name="Lombard V."/>
            <person name="Magnuson J."/>
            <person name="Maillard F."/>
            <person name="Murat C."/>
            <person name="Nolan M."/>
            <person name="Ohm R.A."/>
            <person name="Pangilinan J."/>
            <person name="Pereira M.F."/>
            <person name="Perotto S."/>
            <person name="Peter M."/>
            <person name="Pfister S."/>
            <person name="Riley R."/>
            <person name="Sitrit Y."/>
            <person name="Stielow J.B."/>
            <person name="Szollosi G."/>
            <person name="Zifcakova L."/>
            <person name="Stursova M."/>
            <person name="Spatafora J.W."/>
            <person name="Tedersoo L."/>
            <person name="Vaario L.M."/>
            <person name="Yamada A."/>
            <person name="Yan M."/>
            <person name="Wang P."/>
            <person name="Xu J."/>
            <person name="Bruns T."/>
            <person name="Baldrian P."/>
            <person name="Vilgalys R."/>
            <person name="Dunand C."/>
            <person name="Henrissat B."/>
            <person name="Grigoriev I.V."/>
            <person name="Hibbett D."/>
            <person name="Nagy L.G."/>
            <person name="Martin F.M."/>
        </authorList>
    </citation>
    <scope>NUCLEOTIDE SEQUENCE</scope>
    <source>
        <strain evidence="1">UP504</strain>
    </source>
</reference>
<protein>
    <submittedName>
        <fullName evidence="1">Uncharacterized protein</fullName>
    </submittedName>
</protein>
<accession>A0A9P6DSW2</accession>
<organism evidence="1 2">
    <name type="scientific">Hydnum rufescens UP504</name>
    <dbReference type="NCBI Taxonomy" id="1448309"/>
    <lineage>
        <taxon>Eukaryota</taxon>
        <taxon>Fungi</taxon>
        <taxon>Dikarya</taxon>
        <taxon>Basidiomycota</taxon>
        <taxon>Agaricomycotina</taxon>
        <taxon>Agaricomycetes</taxon>
        <taxon>Cantharellales</taxon>
        <taxon>Hydnaceae</taxon>
        <taxon>Hydnum</taxon>
    </lineage>
</organism>
<dbReference type="Proteomes" id="UP000886523">
    <property type="component" value="Unassembled WGS sequence"/>
</dbReference>
<dbReference type="AlphaFoldDB" id="A0A9P6DSW2"/>
<sequence>MAATLTNLLGPSSVTLFHVVPLPSHRTSPPEGKDHKDLTPQVNAMTNLPEWNNLNSDLSVEDDEELHLNDMEITAKAHIVAQIEKAQNEDPLWAQVTVDLGLALAGNSDAHEDGPSHARIQGQHARERRIDLELPAIAYPVSHSRSPSHHLPPSYFCSPHHFHSPSCGSPSHSSPSHHSLLAVPLLAVPLTIPLLAIPLADPLLTIPLADPLLTDVQQAVPPPQDHMPVDPPFQAALPITLPLLPCDKQGGTNEVGFEPSGEMVEGLNPLVVVGNLYCIEFFSVTANVDIKAIFQLLMHDGLLGQRWDLILERFVSGHYLLWEFEQAVSVPVSQHEAIFSFRYVLDPNYIKMSFSYQTSLSDLATLLEHVPPHREIGNLWELHPFPPPPYSITFAITSWTFIAILQFTKWLLEALDEVDHAVW</sequence>
<dbReference type="EMBL" id="MU128985">
    <property type="protein sequence ID" value="KAF9512572.1"/>
    <property type="molecule type" value="Genomic_DNA"/>
</dbReference>
<keyword evidence="2" id="KW-1185">Reference proteome</keyword>
<evidence type="ECO:0000313" key="2">
    <source>
        <dbReference type="Proteomes" id="UP000886523"/>
    </source>
</evidence>
<proteinExistence type="predicted"/>
<gene>
    <name evidence="1" type="ORF">BS47DRAFT_1394161</name>
</gene>